<dbReference type="Proteomes" id="UP000298058">
    <property type="component" value="Unassembled WGS sequence"/>
</dbReference>
<gene>
    <name evidence="7" type="ORF">EHS15_12535</name>
</gene>
<keyword evidence="5" id="KW-0560">Oxidoreductase</keyword>
<name>A0A4R9LX45_9LEPT</name>
<evidence type="ECO:0000256" key="5">
    <source>
        <dbReference type="ARBA" id="ARBA00023002"/>
    </source>
</evidence>
<dbReference type="EMBL" id="RQHW01000047">
    <property type="protein sequence ID" value="TGN18232.1"/>
    <property type="molecule type" value="Genomic_DNA"/>
</dbReference>
<dbReference type="Pfam" id="PF00881">
    <property type="entry name" value="Nitroreductase"/>
    <property type="match status" value="1"/>
</dbReference>
<keyword evidence="4" id="KW-0288">FMN</keyword>
<dbReference type="AlphaFoldDB" id="A0A4R9LX45"/>
<dbReference type="RefSeq" id="WP_135760919.1">
    <property type="nucleotide sequence ID" value="NZ_RQHW01000047.1"/>
</dbReference>
<evidence type="ECO:0000256" key="3">
    <source>
        <dbReference type="ARBA" id="ARBA00022630"/>
    </source>
</evidence>
<dbReference type="Gene3D" id="3.40.109.10">
    <property type="entry name" value="NADH Oxidase"/>
    <property type="match status" value="1"/>
</dbReference>
<comment type="cofactor">
    <cofactor evidence="1">
        <name>FMN</name>
        <dbReference type="ChEBI" id="CHEBI:58210"/>
    </cofactor>
</comment>
<evidence type="ECO:0000313" key="8">
    <source>
        <dbReference type="Proteomes" id="UP000298058"/>
    </source>
</evidence>
<evidence type="ECO:0000259" key="6">
    <source>
        <dbReference type="Pfam" id="PF00881"/>
    </source>
</evidence>
<reference evidence="7" key="1">
    <citation type="journal article" date="2019" name="PLoS Negl. Trop. Dis.">
        <title>Revisiting the worldwide diversity of Leptospira species in the environment.</title>
        <authorList>
            <person name="Vincent A.T."/>
            <person name="Schiettekatte O."/>
            <person name="Bourhy P."/>
            <person name="Veyrier F.J."/>
            <person name="Picardeau M."/>
        </authorList>
    </citation>
    <scope>NUCLEOTIDE SEQUENCE [LARGE SCALE GENOMIC DNA]</scope>
    <source>
        <strain evidence="7">201300427</strain>
    </source>
</reference>
<organism evidence="7 8">
    <name type="scientific">Leptospira idonii</name>
    <dbReference type="NCBI Taxonomy" id="1193500"/>
    <lineage>
        <taxon>Bacteria</taxon>
        <taxon>Pseudomonadati</taxon>
        <taxon>Spirochaetota</taxon>
        <taxon>Spirochaetia</taxon>
        <taxon>Leptospirales</taxon>
        <taxon>Leptospiraceae</taxon>
        <taxon>Leptospira</taxon>
    </lineage>
</organism>
<dbReference type="InterPro" id="IPR000415">
    <property type="entry name" value="Nitroreductase-like"/>
</dbReference>
<evidence type="ECO:0000256" key="1">
    <source>
        <dbReference type="ARBA" id="ARBA00001917"/>
    </source>
</evidence>
<dbReference type="PANTHER" id="PTHR43673:SF2">
    <property type="entry name" value="NITROREDUCTASE"/>
    <property type="match status" value="1"/>
</dbReference>
<dbReference type="SUPFAM" id="SSF55469">
    <property type="entry name" value="FMN-dependent nitroreductase-like"/>
    <property type="match status" value="1"/>
</dbReference>
<dbReference type="OrthoDB" id="9812105at2"/>
<feature type="domain" description="Nitroreductase" evidence="6">
    <location>
        <begin position="9"/>
        <end position="184"/>
    </location>
</feature>
<dbReference type="InterPro" id="IPR029479">
    <property type="entry name" value="Nitroreductase"/>
</dbReference>
<protein>
    <submittedName>
        <fullName evidence="7">NAD(P)H-dependent oxidoreductase</fullName>
    </submittedName>
</protein>
<proteinExistence type="inferred from homology"/>
<dbReference type="GO" id="GO:0016491">
    <property type="term" value="F:oxidoreductase activity"/>
    <property type="evidence" value="ECO:0007669"/>
    <property type="project" value="UniProtKB-KW"/>
</dbReference>
<accession>A0A4R9LX45</accession>
<dbReference type="PANTHER" id="PTHR43673">
    <property type="entry name" value="NAD(P)H NITROREDUCTASE YDGI-RELATED"/>
    <property type="match status" value="1"/>
</dbReference>
<keyword evidence="3" id="KW-0285">Flavoprotein</keyword>
<evidence type="ECO:0000256" key="2">
    <source>
        <dbReference type="ARBA" id="ARBA00007118"/>
    </source>
</evidence>
<evidence type="ECO:0000313" key="7">
    <source>
        <dbReference type="EMBL" id="TGN18232.1"/>
    </source>
</evidence>
<evidence type="ECO:0000256" key="4">
    <source>
        <dbReference type="ARBA" id="ARBA00022643"/>
    </source>
</evidence>
<sequence length="209" mass="23769">MELIKQLNWRYAAKRMNGEKVQKEKIDRVLEAIRLSPSSMGFQPYTVYVIENEEVRRKIYETSCKQPQILEGSHLIVFAAWTHPNQEDVEKYIQLIADERQIPTSSLADFQKSISGVVTSRTQEQLLVWTAKQAYIALGTAIAAAALEEIDATPMEGFQSDSLDEVLGLKEKNQKSVVLLTLGYRDEASDPLVKAKKVRRPKEELFVNI</sequence>
<keyword evidence="8" id="KW-1185">Reference proteome</keyword>
<comment type="similarity">
    <text evidence="2">Belongs to the nitroreductase family.</text>
</comment>
<comment type="caution">
    <text evidence="7">The sequence shown here is derived from an EMBL/GenBank/DDBJ whole genome shotgun (WGS) entry which is preliminary data.</text>
</comment>